<dbReference type="STRING" id="906689.A0A2I0X2J1"/>
<dbReference type="PANTHER" id="PTHR31280">
    <property type="entry name" value="PROTEIN UNC-13 HOMOLOG"/>
    <property type="match status" value="1"/>
</dbReference>
<dbReference type="Pfam" id="PF25761">
    <property type="entry name" value="TPR_PATROL1"/>
    <property type="match status" value="1"/>
</dbReference>
<sequence length="180" mass="20294">MWALLLVCESGRFFRILKQNLNMLLTVLTDRAQPVSVKEVKRASFEIFLMVLLAGGTERVFVREDYEMVMDDFRNIKRVFCASGEGLAAVLAEEVVDRAAEVAEGVIGLMSLPTERLIEDFTIAACESDVAGGIAEWQGISMPPTTGRWNRSDPNTVLRVLCHRSERQRELCRRGEVEQE</sequence>
<evidence type="ECO:0000259" key="1">
    <source>
        <dbReference type="PROSITE" id="PS51259"/>
    </source>
</evidence>
<organism evidence="2 3">
    <name type="scientific">Dendrobium catenatum</name>
    <dbReference type="NCBI Taxonomy" id="906689"/>
    <lineage>
        <taxon>Eukaryota</taxon>
        <taxon>Viridiplantae</taxon>
        <taxon>Streptophyta</taxon>
        <taxon>Embryophyta</taxon>
        <taxon>Tracheophyta</taxon>
        <taxon>Spermatophyta</taxon>
        <taxon>Magnoliopsida</taxon>
        <taxon>Liliopsida</taxon>
        <taxon>Asparagales</taxon>
        <taxon>Orchidaceae</taxon>
        <taxon>Epidendroideae</taxon>
        <taxon>Malaxideae</taxon>
        <taxon>Dendrobiinae</taxon>
        <taxon>Dendrobium</taxon>
    </lineage>
</organism>
<dbReference type="PANTHER" id="PTHR31280:SF1">
    <property type="entry name" value="OS03G0138600 PROTEIN"/>
    <property type="match status" value="1"/>
</dbReference>
<accession>A0A2I0X2J1</accession>
<dbReference type="PROSITE" id="PS51259">
    <property type="entry name" value="MHD2"/>
    <property type="match status" value="1"/>
</dbReference>
<feature type="domain" description="MHD2" evidence="1">
    <location>
        <begin position="7"/>
        <end position="121"/>
    </location>
</feature>
<reference evidence="2 3" key="1">
    <citation type="journal article" date="2016" name="Sci. Rep.">
        <title>The Dendrobium catenatum Lindl. genome sequence provides insights into polysaccharide synthase, floral development and adaptive evolution.</title>
        <authorList>
            <person name="Zhang G.Q."/>
            <person name="Xu Q."/>
            <person name="Bian C."/>
            <person name="Tsai W.C."/>
            <person name="Yeh C.M."/>
            <person name="Liu K.W."/>
            <person name="Yoshida K."/>
            <person name="Zhang L.S."/>
            <person name="Chang S.B."/>
            <person name="Chen F."/>
            <person name="Shi Y."/>
            <person name="Su Y.Y."/>
            <person name="Zhang Y.Q."/>
            <person name="Chen L.J."/>
            <person name="Yin Y."/>
            <person name="Lin M."/>
            <person name="Huang H."/>
            <person name="Deng H."/>
            <person name="Wang Z.W."/>
            <person name="Zhu S.L."/>
            <person name="Zhao X."/>
            <person name="Deng C."/>
            <person name="Niu S.C."/>
            <person name="Huang J."/>
            <person name="Wang M."/>
            <person name="Liu G.H."/>
            <person name="Yang H.J."/>
            <person name="Xiao X.J."/>
            <person name="Hsiao Y.Y."/>
            <person name="Wu W.L."/>
            <person name="Chen Y.Y."/>
            <person name="Mitsuda N."/>
            <person name="Ohme-Takagi M."/>
            <person name="Luo Y.B."/>
            <person name="Van de Peer Y."/>
            <person name="Liu Z.J."/>
        </authorList>
    </citation>
    <scope>NUCLEOTIDE SEQUENCE [LARGE SCALE GENOMIC DNA]</scope>
    <source>
        <tissue evidence="2">The whole plant</tissue>
    </source>
</reference>
<dbReference type="InterPro" id="IPR057984">
    <property type="entry name" value="PATROL1_C"/>
</dbReference>
<protein>
    <recommendedName>
        <fullName evidence="1">MHD2 domain-containing protein</fullName>
    </recommendedName>
</protein>
<dbReference type="InterPro" id="IPR014772">
    <property type="entry name" value="Munc13_dom-2"/>
</dbReference>
<keyword evidence="3" id="KW-1185">Reference proteome</keyword>
<dbReference type="InterPro" id="IPR008528">
    <property type="entry name" value="unc-13_homologue"/>
</dbReference>
<gene>
    <name evidence="2" type="ORF">MA16_Dca004156</name>
</gene>
<dbReference type="EMBL" id="KZ502211">
    <property type="protein sequence ID" value="PKU82138.1"/>
    <property type="molecule type" value="Genomic_DNA"/>
</dbReference>
<evidence type="ECO:0000313" key="3">
    <source>
        <dbReference type="Proteomes" id="UP000233837"/>
    </source>
</evidence>
<reference evidence="2 3" key="2">
    <citation type="journal article" date="2017" name="Nature">
        <title>The Apostasia genome and the evolution of orchids.</title>
        <authorList>
            <person name="Zhang G.Q."/>
            <person name="Liu K.W."/>
            <person name="Li Z."/>
            <person name="Lohaus R."/>
            <person name="Hsiao Y.Y."/>
            <person name="Niu S.C."/>
            <person name="Wang J.Y."/>
            <person name="Lin Y.C."/>
            <person name="Xu Q."/>
            <person name="Chen L.J."/>
            <person name="Yoshida K."/>
            <person name="Fujiwara S."/>
            <person name="Wang Z.W."/>
            <person name="Zhang Y.Q."/>
            <person name="Mitsuda N."/>
            <person name="Wang M."/>
            <person name="Liu G.H."/>
            <person name="Pecoraro L."/>
            <person name="Huang H.X."/>
            <person name="Xiao X.J."/>
            <person name="Lin M."/>
            <person name="Wu X.Y."/>
            <person name="Wu W.L."/>
            <person name="Chen Y.Y."/>
            <person name="Chang S.B."/>
            <person name="Sakamoto S."/>
            <person name="Ohme-Takagi M."/>
            <person name="Yagi M."/>
            <person name="Zeng S.J."/>
            <person name="Shen C.Y."/>
            <person name="Yeh C.M."/>
            <person name="Luo Y.B."/>
            <person name="Tsai W.C."/>
            <person name="Van de Peer Y."/>
            <person name="Liu Z.J."/>
        </authorList>
    </citation>
    <scope>NUCLEOTIDE SEQUENCE [LARGE SCALE GENOMIC DNA]</scope>
    <source>
        <tissue evidence="2">The whole plant</tissue>
    </source>
</reference>
<evidence type="ECO:0000313" key="2">
    <source>
        <dbReference type="EMBL" id="PKU82138.1"/>
    </source>
</evidence>
<proteinExistence type="predicted"/>
<dbReference type="AlphaFoldDB" id="A0A2I0X2J1"/>
<dbReference type="Proteomes" id="UP000233837">
    <property type="component" value="Unassembled WGS sequence"/>
</dbReference>
<name>A0A2I0X2J1_9ASPA</name>